<organism evidence="4 5">
    <name type="scientific">Streptococcus gallinaceus</name>
    <dbReference type="NCBI Taxonomy" id="165758"/>
    <lineage>
        <taxon>Bacteria</taxon>
        <taxon>Bacillati</taxon>
        <taxon>Bacillota</taxon>
        <taxon>Bacilli</taxon>
        <taxon>Lactobacillales</taxon>
        <taxon>Streptococcaceae</taxon>
        <taxon>Streptococcus</taxon>
    </lineage>
</organism>
<dbReference type="PANTHER" id="PTHR30185:SF18">
    <property type="entry name" value="TRANSCRIPTIONAL REGULATOR MTLR"/>
    <property type="match status" value="1"/>
</dbReference>
<dbReference type="RefSeq" id="WP_253365396.1">
    <property type="nucleotide sequence ID" value="NZ_JALJXU010000006.1"/>
</dbReference>
<dbReference type="Pfam" id="PF00359">
    <property type="entry name" value="PTS_EIIA_2"/>
    <property type="match status" value="1"/>
</dbReference>
<dbReference type="InterPro" id="IPR016152">
    <property type="entry name" value="PTrfase/Anion_transptr"/>
</dbReference>
<proteinExistence type="predicted"/>
<evidence type="ECO:0000259" key="3">
    <source>
        <dbReference type="PROSITE" id="PS51094"/>
    </source>
</evidence>
<name>A0ABV2JM07_9STRE</name>
<evidence type="ECO:0000256" key="2">
    <source>
        <dbReference type="ARBA" id="ARBA00023163"/>
    </source>
</evidence>
<dbReference type="InterPro" id="IPR050661">
    <property type="entry name" value="BglG_antiterminators"/>
</dbReference>
<dbReference type="EMBL" id="JBEPMK010000005">
    <property type="protein sequence ID" value="MET3644944.1"/>
    <property type="molecule type" value="Genomic_DNA"/>
</dbReference>
<keyword evidence="2" id="KW-0804">Transcription</keyword>
<comment type="caution">
    <text evidence="4">The sequence shown here is derived from an EMBL/GenBank/DDBJ whole genome shotgun (WGS) entry which is preliminary data.</text>
</comment>
<keyword evidence="1" id="KW-0805">Transcription regulation</keyword>
<dbReference type="PANTHER" id="PTHR30185">
    <property type="entry name" value="CRYPTIC BETA-GLUCOSIDE BGL OPERON ANTITERMINATOR"/>
    <property type="match status" value="1"/>
</dbReference>
<reference evidence="4 5" key="1">
    <citation type="submission" date="2024-06" db="EMBL/GenBank/DDBJ databases">
        <title>Genomic Encyclopedia of Type Strains, Phase IV (KMG-IV): sequencing the most valuable type-strain genomes for metagenomic binning, comparative biology and taxonomic classification.</title>
        <authorList>
            <person name="Goeker M."/>
        </authorList>
    </citation>
    <scope>NUCLEOTIDE SEQUENCE [LARGE SCALE GENOMIC DNA]</scope>
    <source>
        <strain evidence="4 5">DSM 15349</strain>
    </source>
</reference>
<evidence type="ECO:0000313" key="5">
    <source>
        <dbReference type="Proteomes" id="UP001549055"/>
    </source>
</evidence>
<sequence length="127" mass="15101">MKSLLKKQFFQQPFRSRQECYEFLVGQLGEDESTQFLHLLEERERLASIEIFPGVVMPHLESNRLKESQIIILQLQDSIQWLNTTRDVRLMILLAMKKDEEVEIKRQLIAFVHQLADEEFIQALLEN</sequence>
<feature type="domain" description="PTS EIIA type-2" evidence="3">
    <location>
        <begin position="1"/>
        <end position="127"/>
    </location>
</feature>
<evidence type="ECO:0000256" key="1">
    <source>
        <dbReference type="ARBA" id="ARBA00023015"/>
    </source>
</evidence>
<evidence type="ECO:0000313" key="4">
    <source>
        <dbReference type="EMBL" id="MET3644944.1"/>
    </source>
</evidence>
<protein>
    <submittedName>
        <fullName evidence="4">PTS system nitrogen regulatory IIA component</fullName>
    </submittedName>
</protein>
<accession>A0ABV2JM07</accession>
<dbReference type="Gene3D" id="3.40.930.10">
    <property type="entry name" value="Mannitol-specific EII, Chain A"/>
    <property type="match status" value="1"/>
</dbReference>
<dbReference type="SUPFAM" id="SSF55804">
    <property type="entry name" value="Phoshotransferase/anion transport protein"/>
    <property type="match status" value="1"/>
</dbReference>
<dbReference type="InterPro" id="IPR002178">
    <property type="entry name" value="PTS_EIIA_type-2_dom"/>
</dbReference>
<dbReference type="PROSITE" id="PS51094">
    <property type="entry name" value="PTS_EIIA_TYPE_2"/>
    <property type="match status" value="1"/>
</dbReference>
<gene>
    <name evidence="4" type="ORF">ABID27_001575</name>
</gene>
<dbReference type="Proteomes" id="UP001549055">
    <property type="component" value="Unassembled WGS sequence"/>
</dbReference>
<keyword evidence="5" id="KW-1185">Reference proteome</keyword>